<evidence type="ECO:0000256" key="4">
    <source>
        <dbReference type="ARBA" id="ARBA00022989"/>
    </source>
</evidence>
<dbReference type="AlphaFoldDB" id="A0A1Y2HGR5"/>
<dbReference type="InterPro" id="IPR038213">
    <property type="entry name" value="IFI6/IFI27-like_sf"/>
</dbReference>
<evidence type="ECO:0000256" key="2">
    <source>
        <dbReference type="ARBA" id="ARBA00007262"/>
    </source>
</evidence>
<dbReference type="Proteomes" id="UP000193411">
    <property type="component" value="Unassembled WGS sequence"/>
</dbReference>
<evidence type="ECO:0000256" key="1">
    <source>
        <dbReference type="ARBA" id="ARBA00004141"/>
    </source>
</evidence>
<organism evidence="7 8">
    <name type="scientific">Catenaria anguillulae PL171</name>
    <dbReference type="NCBI Taxonomy" id="765915"/>
    <lineage>
        <taxon>Eukaryota</taxon>
        <taxon>Fungi</taxon>
        <taxon>Fungi incertae sedis</taxon>
        <taxon>Blastocladiomycota</taxon>
        <taxon>Blastocladiomycetes</taxon>
        <taxon>Blastocladiales</taxon>
        <taxon>Catenariaceae</taxon>
        <taxon>Catenaria</taxon>
    </lineage>
</organism>
<keyword evidence="8" id="KW-1185">Reference proteome</keyword>
<accession>A0A1Y2HGR5</accession>
<comment type="similarity">
    <text evidence="2">Belongs to the IFI6/IFI27 family.</text>
</comment>
<evidence type="ECO:0000256" key="6">
    <source>
        <dbReference type="SAM" id="Phobius"/>
    </source>
</evidence>
<evidence type="ECO:0000313" key="8">
    <source>
        <dbReference type="Proteomes" id="UP000193411"/>
    </source>
</evidence>
<comment type="caution">
    <text evidence="7">The sequence shown here is derived from an EMBL/GenBank/DDBJ whole genome shotgun (WGS) entry which is preliminary data.</text>
</comment>
<proteinExistence type="inferred from homology"/>
<gene>
    <name evidence="7" type="ORF">BCR44DRAFT_1437584</name>
</gene>
<dbReference type="GO" id="GO:0016020">
    <property type="term" value="C:membrane"/>
    <property type="evidence" value="ECO:0007669"/>
    <property type="project" value="UniProtKB-SubCell"/>
</dbReference>
<comment type="subcellular location">
    <subcellularLocation>
        <location evidence="1">Membrane</location>
        <topology evidence="1">Multi-pass membrane protein</topology>
    </subcellularLocation>
</comment>
<keyword evidence="4 6" id="KW-1133">Transmembrane helix</keyword>
<dbReference type="EMBL" id="MCFL01000033">
    <property type="protein sequence ID" value="ORZ33776.1"/>
    <property type="molecule type" value="Genomic_DNA"/>
</dbReference>
<name>A0A1Y2HGR5_9FUNG</name>
<reference evidence="7 8" key="1">
    <citation type="submission" date="2016-07" db="EMBL/GenBank/DDBJ databases">
        <title>Pervasive Adenine N6-methylation of Active Genes in Fungi.</title>
        <authorList>
            <consortium name="DOE Joint Genome Institute"/>
            <person name="Mondo S.J."/>
            <person name="Dannebaum R.O."/>
            <person name="Kuo R.C."/>
            <person name="Labutti K."/>
            <person name="Haridas S."/>
            <person name="Kuo A."/>
            <person name="Salamov A."/>
            <person name="Ahrendt S.R."/>
            <person name="Lipzen A."/>
            <person name="Sullivan W."/>
            <person name="Andreopoulos W.B."/>
            <person name="Clum A."/>
            <person name="Lindquist E."/>
            <person name="Daum C."/>
            <person name="Ramamoorthy G.K."/>
            <person name="Gryganskyi A."/>
            <person name="Culley D."/>
            <person name="Magnuson J.K."/>
            <person name="James T.Y."/>
            <person name="O'Malley M.A."/>
            <person name="Stajich J.E."/>
            <person name="Spatafora J.W."/>
            <person name="Visel A."/>
            <person name="Grigoriev I.V."/>
        </authorList>
    </citation>
    <scope>NUCLEOTIDE SEQUENCE [LARGE SCALE GENOMIC DNA]</scope>
    <source>
        <strain evidence="7 8">PL171</strain>
    </source>
</reference>
<keyword evidence="3 6" id="KW-0812">Transmembrane</keyword>
<protein>
    <submittedName>
        <fullName evidence="7">Uncharacterized protein</fullName>
    </submittedName>
</protein>
<dbReference type="Gene3D" id="6.10.110.10">
    <property type="match status" value="1"/>
</dbReference>
<evidence type="ECO:0000313" key="7">
    <source>
        <dbReference type="EMBL" id="ORZ33776.1"/>
    </source>
</evidence>
<sequence length="66" mass="6601">MMSSAAVASGGAVAAGSLVATMQSIGAVGVALGPVGWVAFGTVGLLLGGRNLFGRREQQQQQQQQQ</sequence>
<keyword evidence="5 6" id="KW-0472">Membrane</keyword>
<evidence type="ECO:0000256" key="5">
    <source>
        <dbReference type="ARBA" id="ARBA00023136"/>
    </source>
</evidence>
<evidence type="ECO:0000256" key="3">
    <source>
        <dbReference type="ARBA" id="ARBA00022692"/>
    </source>
</evidence>
<dbReference type="InterPro" id="IPR009311">
    <property type="entry name" value="IFI6/IFI27-like"/>
</dbReference>
<feature type="transmembrane region" description="Helical" evidence="6">
    <location>
        <begin position="25"/>
        <end position="47"/>
    </location>
</feature>
<dbReference type="Pfam" id="PF06140">
    <property type="entry name" value="Ifi-6-16"/>
    <property type="match status" value="1"/>
</dbReference>